<reference evidence="1 2" key="1">
    <citation type="journal article" date="2009" name="PLoS Genet.">
        <title>Genomic analysis of the basal lineage fungus Rhizopus oryzae reveals a whole-genome duplication.</title>
        <authorList>
            <person name="Ma L.-J."/>
            <person name="Ibrahim A.S."/>
            <person name="Skory C."/>
            <person name="Grabherr M.G."/>
            <person name="Burger G."/>
            <person name="Butler M."/>
            <person name="Elias M."/>
            <person name="Idnurm A."/>
            <person name="Lang B.F."/>
            <person name="Sone T."/>
            <person name="Abe A."/>
            <person name="Calvo S.E."/>
            <person name="Corrochano L.M."/>
            <person name="Engels R."/>
            <person name="Fu J."/>
            <person name="Hansberg W."/>
            <person name="Kim J.-M."/>
            <person name="Kodira C.D."/>
            <person name="Koehrsen M.J."/>
            <person name="Liu B."/>
            <person name="Miranda-Saavedra D."/>
            <person name="O'Leary S."/>
            <person name="Ortiz-Castellanos L."/>
            <person name="Poulter R."/>
            <person name="Rodriguez-Romero J."/>
            <person name="Ruiz-Herrera J."/>
            <person name="Shen Y.-Q."/>
            <person name="Zeng Q."/>
            <person name="Galagan J."/>
            <person name="Birren B.W."/>
            <person name="Cuomo C.A."/>
            <person name="Wickes B.L."/>
        </authorList>
    </citation>
    <scope>NUCLEOTIDE SEQUENCE [LARGE SCALE GENOMIC DNA]</scope>
    <source>
        <strain evidence="2">RA 99-880 / ATCC MYA-4621 / FGSC 9543 / NRRL 43880</strain>
    </source>
</reference>
<name>I1CFI2_RHIO9</name>
<sequence length="32" mass="3457">MLVKISTSDSFSFIPKNAAMPTSTRRADVTLA</sequence>
<proteinExistence type="predicted"/>
<gene>
    <name evidence="1" type="ORF">RO3G_11923</name>
</gene>
<dbReference type="RefSeq" id="XP_067522608.1">
    <property type="nucleotide sequence ID" value="XM_067666507.1"/>
</dbReference>
<dbReference type="InParanoid" id="I1CFI2"/>
<protein>
    <submittedName>
        <fullName evidence="1">Uncharacterized protein</fullName>
    </submittedName>
</protein>
<dbReference type="VEuPathDB" id="FungiDB:RO3G_11923"/>
<organism evidence="1 2">
    <name type="scientific">Rhizopus delemar (strain RA 99-880 / ATCC MYA-4621 / FGSC 9543 / NRRL 43880)</name>
    <name type="common">Mucormycosis agent</name>
    <name type="synonym">Rhizopus arrhizus var. delemar</name>
    <dbReference type="NCBI Taxonomy" id="246409"/>
    <lineage>
        <taxon>Eukaryota</taxon>
        <taxon>Fungi</taxon>
        <taxon>Fungi incertae sedis</taxon>
        <taxon>Mucoromycota</taxon>
        <taxon>Mucoromycotina</taxon>
        <taxon>Mucoromycetes</taxon>
        <taxon>Mucorales</taxon>
        <taxon>Mucorineae</taxon>
        <taxon>Rhizopodaceae</taxon>
        <taxon>Rhizopus</taxon>
    </lineage>
</organism>
<keyword evidence="2" id="KW-1185">Reference proteome</keyword>
<evidence type="ECO:0000313" key="1">
    <source>
        <dbReference type="EMBL" id="EIE87212.1"/>
    </source>
</evidence>
<accession>I1CFI2</accession>
<dbReference type="Proteomes" id="UP000009138">
    <property type="component" value="Unassembled WGS sequence"/>
</dbReference>
<dbReference type="GeneID" id="93618888"/>
<dbReference type="EMBL" id="CH476740">
    <property type="protein sequence ID" value="EIE87212.1"/>
    <property type="molecule type" value="Genomic_DNA"/>
</dbReference>
<evidence type="ECO:0000313" key="2">
    <source>
        <dbReference type="Proteomes" id="UP000009138"/>
    </source>
</evidence>
<dbReference type="AlphaFoldDB" id="I1CFI2"/>